<dbReference type="RefSeq" id="XP_005818191.1">
    <property type="nucleotide sequence ID" value="XM_005818134.1"/>
</dbReference>
<dbReference type="EnsemblProtists" id="EKX31211">
    <property type="protein sequence ID" value="EKX31211"/>
    <property type="gene ID" value="GUITHDRAFT_122580"/>
</dbReference>
<evidence type="ECO:0000313" key="6">
    <source>
        <dbReference type="Proteomes" id="UP000011087"/>
    </source>
</evidence>
<gene>
    <name evidence="4" type="ORF">GUITHDRAFT_122580</name>
</gene>
<accession>L1I4N6</accession>
<dbReference type="SMART" id="SM00717">
    <property type="entry name" value="SANT"/>
    <property type="match status" value="1"/>
</dbReference>
<evidence type="ECO:0000313" key="4">
    <source>
        <dbReference type="EMBL" id="EKX31211.1"/>
    </source>
</evidence>
<dbReference type="PaxDb" id="55529-EKX31211"/>
<reference evidence="4 6" key="1">
    <citation type="journal article" date="2012" name="Nature">
        <title>Algal genomes reveal evolutionary mosaicism and the fate of nucleomorphs.</title>
        <authorList>
            <consortium name="DOE Joint Genome Institute"/>
            <person name="Curtis B.A."/>
            <person name="Tanifuji G."/>
            <person name="Burki F."/>
            <person name="Gruber A."/>
            <person name="Irimia M."/>
            <person name="Maruyama S."/>
            <person name="Arias M.C."/>
            <person name="Ball S.G."/>
            <person name="Gile G.H."/>
            <person name="Hirakawa Y."/>
            <person name="Hopkins J.F."/>
            <person name="Kuo A."/>
            <person name="Rensing S.A."/>
            <person name="Schmutz J."/>
            <person name="Symeonidi A."/>
            <person name="Elias M."/>
            <person name="Eveleigh R.J."/>
            <person name="Herman E.K."/>
            <person name="Klute M.J."/>
            <person name="Nakayama T."/>
            <person name="Obornik M."/>
            <person name="Reyes-Prieto A."/>
            <person name="Armbrust E.V."/>
            <person name="Aves S.J."/>
            <person name="Beiko R.G."/>
            <person name="Coutinho P."/>
            <person name="Dacks J.B."/>
            <person name="Durnford D.G."/>
            <person name="Fast N.M."/>
            <person name="Green B.R."/>
            <person name="Grisdale C.J."/>
            <person name="Hempel F."/>
            <person name="Henrissat B."/>
            <person name="Hoppner M.P."/>
            <person name="Ishida K."/>
            <person name="Kim E."/>
            <person name="Koreny L."/>
            <person name="Kroth P.G."/>
            <person name="Liu Y."/>
            <person name="Malik S.B."/>
            <person name="Maier U.G."/>
            <person name="McRose D."/>
            <person name="Mock T."/>
            <person name="Neilson J.A."/>
            <person name="Onodera N.T."/>
            <person name="Poole A.M."/>
            <person name="Pritham E.J."/>
            <person name="Richards T.A."/>
            <person name="Rocap G."/>
            <person name="Roy S.W."/>
            <person name="Sarai C."/>
            <person name="Schaack S."/>
            <person name="Shirato S."/>
            <person name="Slamovits C.H."/>
            <person name="Spencer D.F."/>
            <person name="Suzuki S."/>
            <person name="Worden A.Z."/>
            <person name="Zauner S."/>
            <person name="Barry K."/>
            <person name="Bell C."/>
            <person name="Bharti A.K."/>
            <person name="Crow J.A."/>
            <person name="Grimwood J."/>
            <person name="Kramer R."/>
            <person name="Lindquist E."/>
            <person name="Lucas S."/>
            <person name="Salamov A."/>
            <person name="McFadden G.I."/>
            <person name="Lane C.E."/>
            <person name="Keeling P.J."/>
            <person name="Gray M.W."/>
            <person name="Grigoriev I.V."/>
            <person name="Archibald J.M."/>
        </authorList>
    </citation>
    <scope>NUCLEOTIDE SEQUENCE</scope>
    <source>
        <strain evidence="4 6">CCMP2712</strain>
    </source>
</reference>
<evidence type="ECO:0000259" key="3">
    <source>
        <dbReference type="SMART" id="SM00717"/>
    </source>
</evidence>
<feature type="compositionally biased region" description="Basic residues" evidence="2">
    <location>
        <begin position="167"/>
        <end position="177"/>
    </location>
</feature>
<keyword evidence="6" id="KW-1185">Reference proteome</keyword>
<reference evidence="5" key="3">
    <citation type="submission" date="2015-06" db="UniProtKB">
        <authorList>
            <consortium name="EnsemblProtists"/>
        </authorList>
    </citation>
    <scope>IDENTIFICATION</scope>
</reference>
<feature type="compositionally biased region" description="Basic and acidic residues" evidence="2">
    <location>
        <begin position="138"/>
        <end position="157"/>
    </location>
</feature>
<dbReference type="InterPro" id="IPR001005">
    <property type="entry name" value="SANT/Myb"/>
</dbReference>
<organism evidence="4">
    <name type="scientific">Guillardia theta (strain CCMP2712)</name>
    <name type="common">Cryptophyte</name>
    <dbReference type="NCBI Taxonomy" id="905079"/>
    <lineage>
        <taxon>Eukaryota</taxon>
        <taxon>Cryptophyceae</taxon>
        <taxon>Pyrenomonadales</taxon>
        <taxon>Geminigeraceae</taxon>
        <taxon>Guillardia</taxon>
    </lineage>
</organism>
<dbReference type="Gene3D" id="1.10.10.60">
    <property type="entry name" value="Homeodomain-like"/>
    <property type="match status" value="1"/>
</dbReference>
<proteinExistence type="predicted"/>
<dbReference type="AlphaFoldDB" id="L1I4N6"/>
<name>L1I4N6_GUITC</name>
<evidence type="ECO:0000256" key="2">
    <source>
        <dbReference type="SAM" id="MobiDB-lite"/>
    </source>
</evidence>
<feature type="region of interest" description="Disordered" evidence="2">
    <location>
        <begin position="138"/>
        <end position="181"/>
    </location>
</feature>
<dbReference type="EMBL" id="JH993329">
    <property type="protein sequence ID" value="EKX31211.1"/>
    <property type="molecule type" value="Genomic_DNA"/>
</dbReference>
<dbReference type="PANTHER" id="PTHR12802:SF155">
    <property type="entry name" value="DEUBIQUITINASE MYSM1"/>
    <property type="match status" value="1"/>
</dbReference>
<dbReference type="KEGG" id="gtt:GUITHDRAFT_122580"/>
<dbReference type="Proteomes" id="UP000011087">
    <property type="component" value="Unassembled WGS sequence"/>
</dbReference>
<keyword evidence="1" id="KW-0539">Nucleus</keyword>
<dbReference type="SUPFAM" id="SSF46689">
    <property type="entry name" value="Homeodomain-like"/>
    <property type="match status" value="1"/>
</dbReference>
<evidence type="ECO:0000313" key="5">
    <source>
        <dbReference type="EnsemblProtists" id="EKX31211"/>
    </source>
</evidence>
<dbReference type="InterPro" id="IPR009057">
    <property type="entry name" value="Homeodomain-like_sf"/>
</dbReference>
<feature type="domain" description="Myb-like" evidence="3">
    <location>
        <begin position="175"/>
        <end position="241"/>
    </location>
</feature>
<dbReference type="OrthoDB" id="118550at2759"/>
<evidence type="ECO:0000256" key="1">
    <source>
        <dbReference type="ARBA" id="ARBA00023242"/>
    </source>
</evidence>
<dbReference type="PANTHER" id="PTHR12802">
    <property type="entry name" value="SWI/SNF COMPLEX-RELATED"/>
    <property type="match status" value="1"/>
</dbReference>
<sequence length="246" mass="27206">MLRGLRFKVMEGLVMMLMMEPKLDDEARPAAALEAGQAWLRARALTLKLHPQISLPFYHTSLLPAPLYFTLRLHLSDKISMQDCFLHHQTPPAIDPAAHDESVDEAVARLAASQPAFADPFLQDSQALHAHPLLEHWQWDPPGEDVKSDASAGKEEGGGGSGSAGRPKTKQPAFRRHPWTEEEEARFRIALEMFGPKERSLVTQGRIPVGLGAGAARSMASFIGTRSVQQVRSHAQKHFIKQEASQ</sequence>
<dbReference type="GeneID" id="17287932"/>
<reference evidence="6" key="2">
    <citation type="submission" date="2012-11" db="EMBL/GenBank/DDBJ databases">
        <authorList>
            <person name="Kuo A."/>
            <person name="Curtis B.A."/>
            <person name="Tanifuji G."/>
            <person name="Burki F."/>
            <person name="Gruber A."/>
            <person name="Irimia M."/>
            <person name="Maruyama S."/>
            <person name="Arias M.C."/>
            <person name="Ball S.G."/>
            <person name="Gile G.H."/>
            <person name="Hirakawa Y."/>
            <person name="Hopkins J.F."/>
            <person name="Rensing S.A."/>
            <person name="Schmutz J."/>
            <person name="Symeonidi A."/>
            <person name="Elias M."/>
            <person name="Eveleigh R.J."/>
            <person name="Herman E.K."/>
            <person name="Klute M.J."/>
            <person name="Nakayama T."/>
            <person name="Obornik M."/>
            <person name="Reyes-Prieto A."/>
            <person name="Armbrust E.V."/>
            <person name="Aves S.J."/>
            <person name="Beiko R.G."/>
            <person name="Coutinho P."/>
            <person name="Dacks J.B."/>
            <person name="Durnford D.G."/>
            <person name="Fast N.M."/>
            <person name="Green B.R."/>
            <person name="Grisdale C."/>
            <person name="Hempe F."/>
            <person name="Henrissat B."/>
            <person name="Hoppner M.P."/>
            <person name="Ishida K.-I."/>
            <person name="Kim E."/>
            <person name="Koreny L."/>
            <person name="Kroth P.G."/>
            <person name="Liu Y."/>
            <person name="Malik S.-B."/>
            <person name="Maier U.G."/>
            <person name="McRose D."/>
            <person name="Mock T."/>
            <person name="Neilson J.A."/>
            <person name="Onodera N.T."/>
            <person name="Poole A.M."/>
            <person name="Pritham E.J."/>
            <person name="Richards T.A."/>
            <person name="Rocap G."/>
            <person name="Roy S.W."/>
            <person name="Sarai C."/>
            <person name="Schaack S."/>
            <person name="Shirato S."/>
            <person name="Slamovits C.H."/>
            <person name="Spencer D.F."/>
            <person name="Suzuki S."/>
            <person name="Worden A.Z."/>
            <person name="Zauner S."/>
            <person name="Barry K."/>
            <person name="Bell C."/>
            <person name="Bharti A.K."/>
            <person name="Crow J.A."/>
            <person name="Grimwood J."/>
            <person name="Kramer R."/>
            <person name="Lindquist E."/>
            <person name="Lucas S."/>
            <person name="Salamov A."/>
            <person name="McFadden G.I."/>
            <person name="Lane C.E."/>
            <person name="Keeling P.J."/>
            <person name="Gray M.W."/>
            <person name="Grigoriev I.V."/>
            <person name="Archibald J.M."/>
        </authorList>
    </citation>
    <scope>NUCLEOTIDE SEQUENCE</scope>
    <source>
        <strain evidence="6">CCMP2712</strain>
    </source>
</reference>
<protein>
    <recommendedName>
        <fullName evidence="3">Myb-like domain-containing protein</fullName>
    </recommendedName>
</protein>
<dbReference type="CDD" id="cd00167">
    <property type="entry name" value="SANT"/>
    <property type="match status" value="1"/>
</dbReference>
<dbReference type="HOGENOM" id="CLU_1130861_0_0_1"/>